<name>A0A6J5IUI9_9BURK</name>
<proteinExistence type="predicted"/>
<evidence type="ECO:0000313" key="2">
    <source>
        <dbReference type="EMBL" id="CAB3961713.1"/>
    </source>
</evidence>
<dbReference type="GO" id="GO:0003677">
    <property type="term" value="F:DNA binding"/>
    <property type="evidence" value="ECO:0007669"/>
    <property type="project" value="InterPro"/>
</dbReference>
<dbReference type="SUPFAM" id="SSF46894">
    <property type="entry name" value="C-terminal effector domain of the bipartite response regulators"/>
    <property type="match status" value="1"/>
</dbReference>
<accession>A0A6J5IUI9</accession>
<dbReference type="InterPro" id="IPR000792">
    <property type="entry name" value="Tscrpt_reg_LuxR_C"/>
</dbReference>
<dbReference type="SMART" id="SM00421">
    <property type="entry name" value="HTH_LUXR"/>
    <property type="match status" value="1"/>
</dbReference>
<dbReference type="InterPro" id="IPR016032">
    <property type="entry name" value="Sig_transdc_resp-reg_C-effctor"/>
</dbReference>
<sequence>MSSRTAFRTALDAVHHLHDPVPPWDAILGSAKEIVGADAATLIMFNGEQDLLLMHQSGVDSAVEREYREAYFQHDAIAQKAIASPPGRWWDTATLQRADDMRMHPFYGDFMSRHRIGQILAYVVLGDANRRAAIGFQRQTAGDHVLDTLTAGRIAQYFRTLSRTIAERERRSDSYVDTLDVMLADMGERALVTYPSGRLQRCSASARDMLRTNGMLTADGEALTHDRPDTLARLRTTLLDCVTTGAHRSFVAPVTWGNALRFDIAPTNAIHRFAPGENTILIRLRQVSTFNVPTRDELASFFNLTPAEAGVLAGLVACISADDYAAMTGVAARTVRNQIASLMRKMNCSRQSELVRLASMLR</sequence>
<dbReference type="Pfam" id="PF00196">
    <property type="entry name" value="GerE"/>
    <property type="match status" value="1"/>
</dbReference>
<dbReference type="AlphaFoldDB" id="A0A6J5IUI9"/>
<evidence type="ECO:0000259" key="1">
    <source>
        <dbReference type="PROSITE" id="PS50043"/>
    </source>
</evidence>
<dbReference type="InterPro" id="IPR036388">
    <property type="entry name" value="WH-like_DNA-bd_sf"/>
</dbReference>
<protein>
    <submittedName>
        <fullName evidence="2">LuxR family transcriptional regulator</fullName>
    </submittedName>
</protein>
<dbReference type="Proteomes" id="UP000494301">
    <property type="component" value="Unassembled WGS sequence"/>
</dbReference>
<organism evidence="2 3">
    <name type="scientific">Burkholderia aenigmatica</name>
    <dbReference type="NCBI Taxonomy" id="2015348"/>
    <lineage>
        <taxon>Bacteria</taxon>
        <taxon>Pseudomonadati</taxon>
        <taxon>Pseudomonadota</taxon>
        <taxon>Betaproteobacteria</taxon>
        <taxon>Burkholderiales</taxon>
        <taxon>Burkholderiaceae</taxon>
        <taxon>Burkholderia</taxon>
        <taxon>Burkholderia cepacia complex</taxon>
    </lineage>
</organism>
<dbReference type="RefSeq" id="WP_175220551.1">
    <property type="nucleotide sequence ID" value="NZ_CABWIL020000004.1"/>
</dbReference>
<gene>
    <name evidence="2" type="ORF">BLA3211_01356</name>
</gene>
<dbReference type="Gene3D" id="1.10.10.10">
    <property type="entry name" value="Winged helix-like DNA-binding domain superfamily/Winged helix DNA-binding domain"/>
    <property type="match status" value="1"/>
</dbReference>
<feature type="domain" description="HTH luxR-type" evidence="1">
    <location>
        <begin position="297"/>
        <end position="362"/>
    </location>
</feature>
<evidence type="ECO:0000313" key="3">
    <source>
        <dbReference type="Proteomes" id="UP000494301"/>
    </source>
</evidence>
<dbReference type="PROSITE" id="PS50043">
    <property type="entry name" value="HTH_LUXR_2"/>
    <property type="match status" value="1"/>
</dbReference>
<reference evidence="2 3" key="1">
    <citation type="submission" date="2020-04" db="EMBL/GenBank/DDBJ databases">
        <authorList>
            <person name="Depoorter E."/>
        </authorList>
    </citation>
    <scope>NUCLEOTIDE SEQUENCE [LARGE SCALE GENOMIC DNA]</scope>
    <source>
        <strain evidence="2 3">BCC0217</strain>
    </source>
</reference>
<dbReference type="GO" id="GO:0006355">
    <property type="term" value="P:regulation of DNA-templated transcription"/>
    <property type="evidence" value="ECO:0007669"/>
    <property type="project" value="InterPro"/>
</dbReference>
<dbReference type="EMBL" id="CABWIL020000004">
    <property type="protein sequence ID" value="CAB3961713.1"/>
    <property type="molecule type" value="Genomic_DNA"/>
</dbReference>